<dbReference type="PANTHER" id="PTHR23128:SF132">
    <property type="entry name" value="SERPENTINE RECEPTOR, CLASS E (EPSILON)-RELATED"/>
    <property type="match status" value="1"/>
</dbReference>
<protein>
    <recommendedName>
        <fullName evidence="6">G_PROTEIN_RECEP_F1_2 domain-containing protein</fullName>
    </recommendedName>
</protein>
<feature type="transmembrane region" description="Helical" evidence="3">
    <location>
        <begin position="37"/>
        <end position="59"/>
    </location>
</feature>
<keyword evidence="3" id="KW-1133">Transmembrane helix</keyword>
<proteinExistence type="inferred from homology"/>
<evidence type="ECO:0000313" key="5">
    <source>
        <dbReference type="Proteomes" id="UP000614601"/>
    </source>
</evidence>
<feature type="transmembrane region" description="Helical" evidence="3">
    <location>
        <begin position="79"/>
        <end position="103"/>
    </location>
</feature>
<comment type="caution">
    <text evidence="4">The sequence shown here is derived from an EMBL/GenBank/DDBJ whole genome shotgun (WGS) entry which is preliminary data.</text>
</comment>
<feature type="transmembrane region" description="Helical" evidence="3">
    <location>
        <begin position="140"/>
        <end position="157"/>
    </location>
</feature>
<evidence type="ECO:0008006" key="6">
    <source>
        <dbReference type="Google" id="ProtNLM"/>
    </source>
</evidence>
<dbReference type="EMBL" id="CAJFCW020000002">
    <property type="protein sequence ID" value="CAG9088416.1"/>
    <property type="molecule type" value="Genomic_DNA"/>
</dbReference>
<comment type="similarity">
    <text evidence="1">Belongs to the nematode receptor-like protein sre family.</text>
</comment>
<feature type="coiled-coil region" evidence="2">
    <location>
        <begin position="110"/>
        <end position="137"/>
    </location>
</feature>
<keyword evidence="5" id="KW-1185">Reference proteome</keyword>
<keyword evidence="2" id="KW-0175">Coiled coil</keyword>
<dbReference type="Proteomes" id="UP000783686">
    <property type="component" value="Unassembled WGS sequence"/>
</dbReference>
<dbReference type="OrthoDB" id="5888952at2759"/>
<gene>
    <name evidence="4" type="ORF">BOKJ2_LOCUS2500</name>
</gene>
<dbReference type="PANTHER" id="PTHR23128">
    <property type="entry name" value="SERPENTINE RECEPTOR, CLASS E (EPSILON)-RELATED"/>
    <property type="match status" value="1"/>
</dbReference>
<organism evidence="4 5">
    <name type="scientific">Bursaphelenchus okinawaensis</name>
    <dbReference type="NCBI Taxonomy" id="465554"/>
    <lineage>
        <taxon>Eukaryota</taxon>
        <taxon>Metazoa</taxon>
        <taxon>Ecdysozoa</taxon>
        <taxon>Nematoda</taxon>
        <taxon>Chromadorea</taxon>
        <taxon>Rhabditida</taxon>
        <taxon>Tylenchina</taxon>
        <taxon>Tylenchomorpha</taxon>
        <taxon>Aphelenchoidea</taxon>
        <taxon>Aphelenchoididae</taxon>
        <taxon>Bursaphelenchus</taxon>
    </lineage>
</organism>
<evidence type="ECO:0000256" key="3">
    <source>
        <dbReference type="SAM" id="Phobius"/>
    </source>
</evidence>
<name>A0A811K175_9BILA</name>
<dbReference type="EMBL" id="CAJFDH010000002">
    <property type="protein sequence ID" value="CAD5209078.1"/>
    <property type="molecule type" value="Genomic_DNA"/>
</dbReference>
<feature type="transmembrane region" description="Helical" evidence="3">
    <location>
        <begin position="177"/>
        <end position="196"/>
    </location>
</feature>
<evidence type="ECO:0000256" key="2">
    <source>
        <dbReference type="SAM" id="Coils"/>
    </source>
</evidence>
<evidence type="ECO:0000313" key="4">
    <source>
        <dbReference type="EMBL" id="CAD5209078.1"/>
    </source>
</evidence>
<evidence type="ECO:0000256" key="1">
    <source>
        <dbReference type="ARBA" id="ARBA00006803"/>
    </source>
</evidence>
<accession>A0A811K175</accession>
<dbReference type="Pfam" id="PF03125">
    <property type="entry name" value="Sre"/>
    <property type="match status" value="1"/>
</dbReference>
<dbReference type="InterPro" id="IPR004151">
    <property type="entry name" value="7TM_GPCR_serpentine_rcpt_Sre"/>
</dbReference>
<keyword evidence="3" id="KW-0812">Transmembrane</keyword>
<keyword evidence="3" id="KW-0472">Membrane</keyword>
<dbReference type="Proteomes" id="UP000614601">
    <property type="component" value="Unassembled WGS sequence"/>
</dbReference>
<dbReference type="GO" id="GO:0007606">
    <property type="term" value="P:sensory perception of chemical stimulus"/>
    <property type="evidence" value="ECO:0007669"/>
    <property type="project" value="InterPro"/>
</dbReference>
<dbReference type="AlphaFoldDB" id="A0A811K175"/>
<sequence length="245" mass="28616">MISLFGTALCMNMLAVEQHLATMWVNDYENKSVKVGVILMAVVILQCVPAGIFVQWYCLKEGFDIYKSRDTCVPVDTEWLLALIGFSLCLVTCALCALWLVILHRYNKKKTKKRLQLQSLSARYQQTENENTNKAIKPSLVGYLLLTVIGFILTFFRGMSVQRYGSYNIYDRIFTNLGYMFIDCYAIYHMFCFMYYSEAMRFVIRQDFGHFARDSCSIRDSHVDYREEASKTTETYFSQLRQSWL</sequence>
<reference evidence="4" key="1">
    <citation type="submission" date="2020-09" db="EMBL/GenBank/DDBJ databases">
        <authorList>
            <person name="Kikuchi T."/>
        </authorList>
    </citation>
    <scope>NUCLEOTIDE SEQUENCE</scope>
    <source>
        <strain evidence="4">SH1</strain>
    </source>
</reference>
<dbReference type="GO" id="GO:0016020">
    <property type="term" value="C:membrane"/>
    <property type="evidence" value="ECO:0007669"/>
    <property type="project" value="InterPro"/>
</dbReference>